<name>A0A074YZJ2_OPIVI</name>
<dbReference type="KEGG" id="ovi:T265_12211"/>
<dbReference type="Proteomes" id="UP000054324">
    <property type="component" value="Unassembled WGS sequence"/>
</dbReference>
<dbReference type="GeneID" id="20326379"/>
<protein>
    <recommendedName>
        <fullName evidence="4">ALIX V-shaped domain-containing protein</fullName>
    </recommendedName>
</protein>
<organism evidence="2 3">
    <name type="scientific">Opisthorchis viverrini</name>
    <name type="common">Southeast Asian liver fluke</name>
    <dbReference type="NCBI Taxonomy" id="6198"/>
    <lineage>
        <taxon>Eukaryota</taxon>
        <taxon>Metazoa</taxon>
        <taxon>Spiralia</taxon>
        <taxon>Lophotrochozoa</taxon>
        <taxon>Platyhelminthes</taxon>
        <taxon>Trematoda</taxon>
        <taxon>Digenea</taxon>
        <taxon>Opisthorchiida</taxon>
        <taxon>Opisthorchiata</taxon>
        <taxon>Opisthorchiidae</taxon>
        <taxon>Opisthorchis</taxon>
    </lineage>
</organism>
<keyword evidence="3" id="KW-1185">Reference proteome</keyword>
<feature type="coiled-coil region" evidence="1">
    <location>
        <begin position="41"/>
        <end position="75"/>
    </location>
</feature>
<dbReference type="AlphaFoldDB" id="A0A074YZJ2"/>
<dbReference type="STRING" id="6198.A0A074YZJ2"/>
<dbReference type="CTD" id="20326379"/>
<evidence type="ECO:0000313" key="2">
    <source>
        <dbReference type="EMBL" id="KER18627.1"/>
    </source>
</evidence>
<dbReference type="OrthoDB" id="2141925at2759"/>
<dbReference type="EMBL" id="KL599103">
    <property type="protein sequence ID" value="KER18627.1"/>
    <property type="molecule type" value="Genomic_DNA"/>
</dbReference>
<keyword evidence="1" id="KW-0175">Coiled coil</keyword>
<proteinExistence type="predicted"/>
<sequence length="121" mass="13617">MLAKRFEQDLPMFELLSKSNDEILAAIRGESAVSASSPTGNEAAREALARTCSQIESLKADRNSLTDQMNAMKLSEDFCKCFQLPPSYLPATVFDAFFISDYLLCLWFFMGNFDPLRWVAV</sequence>
<dbReference type="RefSeq" id="XP_009177626.1">
    <property type="nucleotide sequence ID" value="XM_009179362.1"/>
</dbReference>
<evidence type="ECO:0000256" key="1">
    <source>
        <dbReference type="SAM" id="Coils"/>
    </source>
</evidence>
<evidence type="ECO:0008006" key="4">
    <source>
        <dbReference type="Google" id="ProtNLM"/>
    </source>
</evidence>
<accession>A0A074YZJ2</accession>
<gene>
    <name evidence="2" type="ORF">T265_12211</name>
</gene>
<reference evidence="2 3" key="1">
    <citation type="submission" date="2013-11" db="EMBL/GenBank/DDBJ databases">
        <title>Opisthorchis viverrini - life in the bile duct.</title>
        <authorList>
            <person name="Young N.D."/>
            <person name="Nagarajan N."/>
            <person name="Lin S.J."/>
            <person name="Korhonen P.K."/>
            <person name="Jex A.R."/>
            <person name="Hall R.S."/>
            <person name="Safavi-Hemami H."/>
            <person name="Kaewkong W."/>
            <person name="Bertrand D."/>
            <person name="Gao S."/>
            <person name="Seet Q."/>
            <person name="Wongkham S."/>
            <person name="Teh B.T."/>
            <person name="Wongkham C."/>
            <person name="Intapan P.M."/>
            <person name="Maleewong W."/>
            <person name="Yang X."/>
            <person name="Hu M."/>
            <person name="Wang Z."/>
            <person name="Hofmann A."/>
            <person name="Sternberg P.W."/>
            <person name="Tan P."/>
            <person name="Wang J."/>
            <person name="Gasser R.B."/>
        </authorList>
    </citation>
    <scope>NUCLEOTIDE SEQUENCE [LARGE SCALE GENOMIC DNA]</scope>
</reference>
<evidence type="ECO:0000313" key="3">
    <source>
        <dbReference type="Proteomes" id="UP000054324"/>
    </source>
</evidence>